<proteinExistence type="predicted"/>
<protein>
    <submittedName>
        <fullName evidence="2">GNAT family N-acetyltransferase</fullName>
    </submittedName>
</protein>
<dbReference type="Proteomes" id="UP001197214">
    <property type="component" value="Unassembled WGS sequence"/>
</dbReference>
<dbReference type="InterPro" id="IPR038740">
    <property type="entry name" value="BioF2-like_GNAT_dom"/>
</dbReference>
<name>A0ABS6XPM7_9SPHN</name>
<evidence type="ECO:0000313" key="2">
    <source>
        <dbReference type="EMBL" id="MBW4331834.1"/>
    </source>
</evidence>
<evidence type="ECO:0000259" key="1">
    <source>
        <dbReference type="Pfam" id="PF13480"/>
    </source>
</evidence>
<dbReference type="RefSeq" id="WP_219238960.1">
    <property type="nucleotide sequence ID" value="NZ_JAHWZX010000014.1"/>
</dbReference>
<keyword evidence="3" id="KW-1185">Reference proteome</keyword>
<feature type="domain" description="BioF2-like acetyltransferase" evidence="1">
    <location>
        <begin position="102"/>
        <end position="248"/>
    </location>
</feature>
<accession>A0ABS6XPM7</accession>
<gene>
    <name evidence="2" type="ORF">KY084_13250</name>
</gene>
<evidence type="ECO:0000313" key="3">
    <source>
        <dbReference type="Proteomes" id="UP001197214"/>
    </source>
</evidence>
<comment type="caution">
    <text evidence="2">The sequence shown here is derived from an EMBL/GenBank/DDBJ whole genome shotgun (WGS) entry which is preliminary data.</text>
</comment>
<dbReference type="EMBL" id="JAHWZX010000014">
    <property type="protein sequence ID" value="MBW4331834.1"/>
    <property type="molecule type" value="Genomic_DNA"/>
</dbReference>
<dbReference type="Pfam" id="PF13480">
    <property type="entry name" value="Acetyltransf_6"/>
    <property type="match status" value="1"/>
</dbReference>
<organism evidence="2 3">
    <name type="scientific">Stakelama flava</name>
    <dbReference type="NCBI Taxonomy" id="2860338"/>
    <lineage>
        <taxon>Bacteria</taxon>
        <taxon>Pseudomonadati</taxon>
        <taxon>Pseudomonadota</taxon>
        <taxon>Alphaproteobacteria</taxon>
        <taxon>Sphingomonadales</taxon>
        <taxon>Sphingomonadaceae</taxon>
        <taxon>Stakelama</taxon>
    </lineage>
</organism>
<reference evidence="2 3" key="1">
    <citation type="submission" date="2021-07" db="EMBL/GenBank/DDBJ databases">
        <title>Stakelama flava sp. nov., a novel endophytic bacterium isolated from branch of Kandelia candel.</title>
        <authorList>
            <person name="Tuo L."/>
        </authorList>
    </citation>
    <scope>NUCLEOTIDE SEQUENCE [LARGE SCALE GENOMIC DNA]</scope>
    <source>
        <strain evidence="2 3">CBK3Z-3</strain>
    </source>
</reference>
<sequence>MSPAAPLPLRFQVGARTLFSLERTLVRVALSLDDVLNDRAPVLPPLPGDAHGYLVTSLPADRLLALTAARSGDIAFIRQRYVRYHVDLTIGFDAWLAGLSANVRSQLRRKTKRLAARSGGAPDIRACRTPDEMAAFHTIARGVAAKTYQELLMGAGIPGHSAFTDQMARLAAADQVRGWLLYIDGEPAAYLYCPVRGDTLIYEYVGHDPAFSALSPGMVLQFAAFEQLFAEDSFRRFDFTEGEGQHKRQMASSGIDCLDLLLLRGSFPNRALIAALGGFDHGVGAVKKWIEATPLGSLAKRIRRG</sequence>